<keyword evidence="1" id="KW-0812">Transmembrane</keyword>
<evidence type="ECO:0000313" key="3">
    <source>
        <dbReference type="Proteomes" id="UP000005317"/>
    </source>
</evidence>
<proteinExistence type="predicted"/>
<keyword evidence="1" id="KW-0472">Membrane</keyword>
<accession>A0A656HIK7</accession>
<evidence type="ECO:0000256" key="1">
    <source>
        <dbReference type="SAM" id="Phobius"/>
    </source>
</evidence>
<organism evidence="2 3">
    <name type="scientific">Thiothrix nivea (strain ATCC 35100 / DSM 5205 / JP2)</name>
    <dbReference type="NCBI Taxonomy" id="870187"/>
    <lineage>
        <taxon>Bacteria</taxon>
        <taxon>Pseudomonadati</taxon>
        <taxon>Pseudomonadota</taxon>
        <taxon>Gammaproteobacteria</taxon>
        <taxon>Thiotrichales</taxon>
        <taxon>Thiotrichaceae</taxon>
        <taxon>Thiothrix</taxon>
    </lineage>
</organism>
<keyword evidence="3" id="KW-1185">Reference proteome</keyword>
<reference evidence="3" key="1">
    <citation type="journal article" date="2011" name="Stand. Genomic Sci.">
        <title>Genome sequence of the filamentous, gliding Thiothrix nivea neotype strain (JP2(T)).</title>
        <authorList>
            <person name="Lapidus A."/>
            <person name="Nolan M."/>
            <person name="Lucas S."/>
            <person name="Glavina Del Rio T."/>
            <person name="Tice H."/>
            <person name="Cheng J.F."/>
            <person name="Tapia R."/>
            <person name="Han C."/>
            <person name="Goodwin L."/>
            <person name="Pitluck S."/>
            <person name="Liolios K."/>
            <person name="Pagani I."/>
            <person name="Ivanova N."/>
            <person name="Huntemann M."/>
            <person name="Mavromatis K."/>
            <person name="Mikhailova N."/>
            <person name="Pati A."/>
            <person name="Chen A."/>
            <person name="Palaniappan K."/>
            <person name="Land M."/>
            <person name="Brambilla E.M."/>
            <person name="Rohde M."/>
            <person name="Abt B."/>
            <person name="Verbarg S."/>
            <person name="Goker M."/>
            <person name="Bristow J."/>
            <person name="Eisen J.A."/>
            <person name="Markowitz V."/>
            <person name="Hugenholtz P."/>
            <person name="Kyrpides N.C."/>
            <person name="Klenk H.P."/>
            <person name="Woyke T."/>
        </authorList>
    </citation>
    <scope>NUCLEOTIDE SEQUENCE [LARGE SCALE GENOMIC DNA]</scope>
    <source>
        <strain evidence="3">ATCC 35100 / DSM 5205 / JP2</strain>
    </source>
</reference>
<gene>
    <name evidence="2" type="ORF">Thini_3359</name>
</gene>
<name>A0A656HIK7_THINJ</name>
<protein>
    <submittedName>
        <fullName evidence="2">Uncharacterized protein</fullName>
    </submittedName>
</protein>
<dbReference type="EMBL" id="JH651384">
    <property type="protein sequence ID" value="EIJ35874.1"/>
    <property type="molecule type" value="Genomic_DNA"/>
</dbReference>
<keyword evidence="1" id="KW-1133">Transmembrane helix</keyword>
<dbReference type="AlphaFoldDB" id="A0A656HIK7"/>
<sequence length="31" mass="3515">MLSWDFGIPMLIVIGMIAFAWFSFLSVAFFG</sequence>
<feature type="transmembrane region" description="Helical" evidence="1">
    <location>
        <begin position="6"/>
        <end position="30"/>
    </location>
</feature>
<dbReference type="Proteomes" id="UP000005317">
    <property type="component" value="Unassembled WGS sequence"/>
</dbReference>
<evidence type="ECO:0000313" key="2">
    <source>
        <dbReference type="EMBL" id="EIJ35874.1"/>
    </source>
</evidence>